<feature type="region of interest" description="Disordered" evidence="4">
    <location>
        <begin position="1"/>
        <end position="29"/>
    </location>
</feature>
<feature type="coiled-coil region" evidence="3">
    <location>
        <begin position="447"/>
        <end position="500"/>
    </location>
</feature>
<proteinExistence type="predicted"/>
<name>A0A923MPT9_9BURK</name>
<dbReference type="SUPFAM" id="SSF55781">
    <property type="entry name" value="GAF domain-like"/>
    <property type="match status" value="1"/>
</dbReference>
<evidence type="ECO:0000256" key="4">
    <source>
        <dbReference type="SAM" id="MobiDB-lite"/>
    </source>
</evidence>
<evidence type="ECO:0000259" key="6">
    <source>
        <dbReference type="Pfam" id="PF25973"/>
    </source>
</evidence>
<dbReference type="PANTHER" id="PTHR32347:SF23">
    <property type="entry name" value="BLL5650 PROTEIN"/>
    <property type="match status" value="1"/>
</dbReference>
<organism evidence="7 8">
    <name type="scientific">Ramlibacter cellulosilyticus</name>
    <dbReference type="NCBI Taxonomy" id="2764187"/>
    <lineage>
        <taxon>Bacteria</taxon>
        <taxon>Pseudomonadati</taxon>
        <taxon>Pseudomonadota</taxon>
        <taxon>Betaproteobacteria</taxon>
        <taxon>Burkholderiales</taxon>
        <taxon>Comamonadaceae</taxon>
        <taxon>Ramlibacter</taxon>
    </lineage>
</organism>
<dbReference type="SUPFAM" id="SSF111369">
    <property type="entry name" value="HlyD-like secretion proteins"/>
    <property type="match status" value="1"/>
</dbReference>
<dbReference type="RefSeq" id="WP_187075719.1">
    <property type="nucleotide sequence ID" value="NZ_JACORT010000002.1"/>
</dbReference>
<dbReference type="InterPro" id="IPR029016">
    <property type="entry name" value="GAF-like_dom_sf"/>
</dbReference>
<evidence type="ECO:0000313" key="7">
    <source>
        <dbReference type="EMBL" id="MBC5782985.1"/>
    </source>
</evidence>
<feature type="domain" description="GAF" evidence="5">
    <location>
        <begin position="200"/>
        <end position="342"/>
    </location>
</feature>
<dbReference type="EMBL" id="JACORT010000002">
    <property type="protein sequence ID" value="MBC5782985.1"/>
    <property type="molecule type" value="Genomic_DNA"/>
</dbReference>
<reference evidence="7" key="1">
    <citation type="submission" date="2020-08" db="EMBL/GenBank/DDBJ databases">
        <title>Ramlibacter sp. USB13 16S ribosomal RNA gene genome sequencing and assembly.</title>
        <authorList>
            <person name="Kang M."/>
        </authorList>
    </citation>
    <scope>NUCLEOTIDE SEQUENCE</scope>
    <source>
        <strain evidence="7">USB13</strain>
    </source>
</reference>
<sequence>MSATTAGAPARETGARQAPAPSPASGEPWTAFVTARTPQAYFRGWLEVVCARFPEVRAAALLVQGDAGASLLPIAVWPSADADLSRLTPTLQRAVGERRGLIDHVTQPPPAQDGEKPAPFVPVSRIGYPVLMGDRVAGAVVLEMLPNPARATELLRHLHWGLGWVLEALQRRDTEQATTRSARILSVMESVATALRPGKLHEILFEVANDISRRLGCARVGIGLARHEAVELKVLSDTAWIERNSALAQAYVAAMEEAYDNAAPIVVPPLVAAAERKEESPAPGVAPAPRHDALRAEHEASSVASVPLMLGVRCVGVLTLEWHGERLCTGEELAWLLAFAAMLPSIIEDKRRADQGALSKGADAGRQVATKIFGPRHLVWKAATAAIAITVAVLALVPVTYRVSAKTVIEGETQRVAAAPFEGFVAEAPVRAGDTVRSGQLLARLDDRDLKAELEKWNSERDQYERKVREALASREISTLQIAQAQFNQAEAQVKLASEKLRRSAITAPYDGVIVSGDLSQQIGAPVEQGKKLFEIAPLESYRVILQVDERDIRYVQARQEGELLIAGLTEDAMPFTVTKVTPVATTQDGRNFFRVEAKLLRADERLRPGMEGVGKVATRELRLWTVLTRSFTDWLRLQLWTWLP</sequence>
<evidence type="ECO:0000313" key="8">
    <source>
        <dbReference type="Proteomes" id="UP000608513"/>
    </source>
</evidence>
<dbReference type="InterPro" id="IPR050465">
    <property type="entry name" value="UPF0194_transport"/>
</dbReference>
<keyword evidence="2 3" id="KW-0175">Coiled coil</keyword>
<dbReference type="Pfam" id="PF01590">
    <property type="entry name" value="GAF"/>
    <property type="match status" value="1"/>
</dbReference>
<evidence type="ECO:0000259" key="5">
    <source>
        <dbReference type="Pfam" id="PF01590"/>
    </source>
</evidence>
<gene>
    <name evidence="7" type="ORF">H8N03_08505</name>
</gene>
<dbReference type="Pfam" id="PF25973">
    <property type="entry name" value="BSH_CzcB"/>
    <property type="match status" value="1"/>
</dbReference>
<feature type="domain" description="CzcB-like barrel-sandwich hybrid" evidence="6">
    <location>
        <begin position="419"/>
        <end position="537"/>
    </location>
</feature>
<dbReference type="GO" id="GO:0030313">
    <property type="term" value="C:cell envelope"/>
    <property type="evidence" value="ECO:0007669"/>
    <property type="project" value="UniProtKB-SubCell"/>
</dbReference>
<dbReference type="InterPro" id="IPR003018">
    <property type="entry name" value="GAF"/>
</dbReference>
<protein>
    <submittedName>
        <fullName evidence="7">HlyD family efflux transporter periplasmic adaptor subunit</fullName>
    </submittedName>
</protein>
<dbReference type="InterPro" id="IPR058647">
    <property type="entry name" value="BSH_CzcB-like"/>
</dbReference>
<dbReference type="Gene3D" id="2.40.30.170">
    <property type="match status" value="1"/>
</dbReference>
<evidence type="ECO:0000256" key="2">
    <source>
        <dbReference type="ARBA" id="ARBA00023054"/>
    </source>
</evidence>
<dbReference type="Gene3D" id="2.40.50.100">
    <property type="match status" value="1"/>
</dbReference>
<dbReference type="AlphaFoldDB" id="A0A923MPT9"/>
<comment type="subcellular location">
    <subcellularLocation>
        <location evidence="1">Cell envelope</location>
    </subcellularLocation>
</comment>
<keyword evidence="8" id="KW-1185">Reference proteome</keyword>
<evidence type="ECO:0000256" key="1">
    <source>
        <dbReference type="ARBA" id="ARBA00004196"/>
    </source>
</evidence>
<evidence type="ECO:0000256" key="3">
    <source>
        <dbReference type="SAM" id="Coils"/>
    </source>
</evidence>
<dbReference type="Gene3D" id="3.30.450.40">
    <property type="match status" value="1"/>
</dbReference>
<dbReference type="Proteomes" id="UP000608513">
    <property type="component" value="Unassembled WGS sequence"/>
</dbReference>
<dbReference type="PANTHER" id="PTHR32347">
    <property type="entry name" value="EFFLUX SYSTEM COMPONENT YKNX-RELATED"/>
    <property type="match status" value="1"/>
</dbReference>
<accession>A0A923MPT9</accession>
<comment type="caution">
    <text evidence="7">The sequence shown here is derived from an EMBL/GenBank/DDBJ whole genome shotgun (WGS) entry which is preliminary data.</text>
</comment>